<dbReference type="Gene3D" id="1.25.40.20">
    <property type="entry name" value="Ankyrin repeat-containing domain"/>
    <property type="match status" value="1"/>
</dbReference>
<proteinExistence type="predicted"/>
<dbReference type="OrthoDB" id="1577640at2759"/>
<evidence type="ECO:0000313" key="3">
    <source>
        <dbReference type="Proteomes" id="UP000800093"/>
    </source>
</evidence>
<name>A0A9P4K4B6_9PLEO</name>
<reference evidence="3" key="1">
    <citation type="journal article" date="2020" name="Stud. Mycol.">
        <title>101 Dothideomycetes genomes: A test case for predicting lifestyles and emergence of pathogens.</title>
        <authorList>
            <person name="Haridas S."/>
            <person name="Albert R."/>
            <person name="Binder M."/>
            <person name="Bloem J."/>
            <person name="LaButti K."/>
            <person name="Salamov A."/>
            <person name="Andreopoulos B."/>
            <person name="Baker S."/>
            <person name="Barry K."/>
            <person name="Bills G."/>
            <person name="Bluhm B."/>
            <person name="Cannon C."/>
            <person name="Castanera R."/>
            <person name="Culley D."/>
            <person name="Daum C."/>
            <person name="Ezra D."/>
            <person name="Gonzalez J."/>
            <person name="Henrissat B."/>
            <person name="Kuo A."/>
            <person name="Liang C."/>
            <person name="Lipzen A."/>
            <person name="Lutzoni F."/>
            <person name="Magnuson J."/>
            <person name="Mondo S."/>
            <person name="Nolan M."/>
            <person name="Ohm R."/>
            <person name="Pangilinan J."/>
            <person name="Park H.-J."/>
            <person name="Ramirez L."/>
            <person name="Alfaro M."/>
            <person name="Sun H."/>
            <person name="Tritt A."/>
            <person name="Yoshinaga Y."/>
            <person name="Zwiers L.-H."/>
            <person name="Turgeon B."/>
            <person name="Goodwin S."/>
            <person name="Spatafora J."/>
            <person name="Crous P."/>
            <person name="Grigoriev I."/>
        </authorList>
    </citation>
    <scope>NUCLEOTIDE SEQUENCE [LARGE SCALE GENOMIC DNA]</scope>
    <source>
        <strain evidence="3">CBS 304.66</strain>
    </source>
</reference>
<feature type="region of interest" description="Disordered" evidence="1">
    <location>
        <begin position="560"/>
        <end position="592"/>
    </location>
</feature>
<protein>
    <recommendedName>
        <fullName evidence="4">Ankyrin repeat protein</fullName>
    </recommendedName>
</protein>
<feature type="compositionally biased region" description="Acidic residues" evidence="1">
    <location>
        <begin position="574"/>
        <end position="592"/>
    </location>
</feature>
<dbReference type="EMBL" id="ML986649">
    <property type="protein sequence ID" value="KAF2261841.1"/>
    <property type="molecule type" value="Genomic_DNA"/>
</dbReference>
<keyword evidence="3" id="KW-1185">Reference proteome</keyword>
<dbReference type="SUPFAM" id="SSF48403">
    <property type="entry name" value="Ankyrin repeat"/>
    <property type="match status" value="1"/>
</dbReference>
<evidence type="ECO:0008006" key="4">
    <source>
        <dbReference type="Google" id="ProtNLM"/>
    </source>
</evidence>
<comment type="caution">
    <text evidence="2">The sequence shown here is derived from an EMBL/GenBank/DDBJ whole genome shotgun (WGS) entry which is preliminary data.</text>
</comment>
<dbReference type="InterPro" id="IPR036770">
    <property type="entry name" value="Ankyrin_rpt-contain_sf"/>
</dbReference>
<organism evidence="2 3">
    <name type="scientific">Lojkania enalia</name>
    <dbReference type="NCBI Taxonomy" id="147567"/>
    <lineage>
        <taxon>Eukaryota</taxon>
        <taxon>Fungi</taxon>
        <taxon>Dikarya</taxon>
        <taxon>Ascomycota</taxon>
        <taxon>Pezizomycotina</taxon>
        <taxon>Dothideomycetes</taxon>
        <taxon>Pleosporomycetidae</taxon>
        <taxon>Pleosporales</taxon>
        <taxon>Pleosporales incertae sedis</taxon>
        <taxon>Lojkania</taxon>
    </lineage>
</organism>
<accession>A0A9P4K4B6</accession>
<gene>
    <name evidence="2" type="ORF">CC78DRAFT_338172</name>
</gene>
<sequence length="592" mass="67195">MAYMSTGPALRKSYAPLFTLLMRLGIPLTTSGADTFLVRDELPLWDRQDMDWDDILRCSPALKSLITRSSDDLQALLLTDPAFGTRKLHGSYPLELATRYGWKDGCIMLLKSGATIANSRSAHCATLLTLSIDSGNEQVLSMWLSIRKVATESQLLAIGSLESALAYASQRQVEWVDGILDAIVEQRSTLKKIARQCITDGELMFKDERVLDAGAAQIFDFLAGIDVDVHPSLRPVWRSLYCPLKYNFRDRMIVEKLYDAGFRDVAAEDYDDRDEIPSPLLHCAIYGYVDQCWWFVSKGVKMTECWPRSHVTALQCLGWGAGNALMATNPHQELQRQSTDAFTWSLFADRCTDDCVCGCSVSGCTFSTSFVKGTTTSIFSPWRSKSDILHATLRFAAPATRQRRSLARALIRSLTFWHLGLEHTCCDIKRVWYYHACQINNSLAQEFGGMPEAYFESPFENDKSPVPRHTPEVMQRIRDEDVYLLGRLEELVCDLDREYEALEMDIEEFILEHWCKTMEKDVAISVKQDEQQYGKGRREMGVALELRQHLQFAKTGIIGEIEDEDETHTGPEDTSLEESDGVDEFYDAEENW</sequence>
<dbReference type="AlphaFoldDB" id="A0A9P4K4B6"/>
<evidence type="ECO:0000256" key="1">
    <source>
        <dbReference type="SAM" id="MobiDB-lite"/>
    </source>
</evidence>
<evidence type="ECO:0000313" key="2">
    <source>
        <dbReference type="EMBL" id="KAF2261841.1"/>
    </source>
</evidence>
<dbReference type="Proteomes" id="UP000800093">
    <property type="component" value="Unassembled WGS sequence"/>
</dbReference>